<accession>A0ABP0EWL3</accession>
<feature type="domain" description="NFACT protein C-terminal" evidence="2">
    <location>
        <begin position="140"/>
        <end position="173"/>
    </location>
</feature>
<name>A0ABP0EWL3_CLALP</name>
<feature type="compositionally biased region" description="Polar residues" evidence="1">
    <location>
        <begin position="7"/>
        <end position="18"/>
    </location>
</feature>
<evidence type="ECO:0000259" key="2">
    <source>
        <dbReference type="Pfam" id="PF11923"/>
    </source>
</evidence>
<dbReference type="InterPro" id="IPR051608">
    <property type="entry name" value="RQC_Subunit_NEMF"/>
</dbReference>
<proteinExistence type="predicted"/>
<dbReference type="Pfam" id="PF11923">
    <property type="entry name" value="NFACT-C"/>
    <property type="match status" value="1"/>
</dbReference>
<reference evidence="3 4" key="1">
    <citation type="submission" date="2024-02" db="EMBL/GenBank/DDBJ databases">
        <authorList>
            <person name="Daric V."/>
            <person name="Darras S."/>
        </authorList>
    </citation>
    <scope>NUCLEOTIDE SEQUENCE [LARGE SCALE GENOMIC DNA]</scope>
</reference>
<feature type="compositionally biased region" description="Basic and acidic residues" evidence="1">
    <location>
        <begin position="52"/>
        <end position="68"/>
    </location>
</feature>
<feature type="compositionally biased region" description="Polar residues" evidence="1">
    <location>
        <begin position="110"/>
        <end position="120"/>
    </location>
</feature>
<dbReference type="InterPro" id="IPR021846">
    <property type="entry name" value="NFACT-C"/>
</dbReference>
<evidence type="ECO:0000256" key="1">
    <source>
        <dbReference type="SAM" id="MobiDB-lite"/>
    </source>
</evidence>
<feature type="compositionally biased region" description="Basic and acidic residues" evidence="1">
    <location>
        <begin position="87"/>
        <end position="109"/>
    </location>
</feature>
<dbReference type="Proteomes" id="UP001642483">
    <property type="component" value="Unassembled WGS sequence"/>
</dbReference>
<protein>
    <recommendedName>
        <fullName evidence="2">NFACT protein C-terminal domain-containing protein</fullName>
    </recommendedName>
</protein>
<sequence length="173" mass="19759">MRKTQHQETAQPPASSQEPRPKLTHQKEVSIEQQPEQNVAKRGKKIINKLQKIKEKYKDQDEEDKKLMMEILQSAKAPKNKDKKGKSKEPEVKKKPLGPQHEKKVHQQRENTAQGEANANSDEEKELVLKAEHFTVTQVDDILDTLTGIPAADDLLLFAIPVCAPYNTMQNYK</sequence>
<dbReference type="PANTHER" id="PTHR15239:SF6">
    <property type="entry name" value="RIBOSOME QUALITY CONTROL COMPLEX SUBUNIT NEMF"/>
    <property type="match status" value="1"/>
</dbReference>
<comment type="caution">
    <text evidence="3">The sequence shown here is derived from an EMBL/GenBank/DDBJ whole genome shotgun (WGS) entry which is preliminary data.</text>
</comment>
<dbReference type="EMBL" id="CAWYQH010000001">
    <property type="protein sequence ID" value="CAK8671825.1"/>
    <property type="molecule type" value="Genomic_DNA"/>
</dbReference>
<gene>
    <name evidence="3" type="ORF">CVLEPA_LOCUS860</name>
</gene>
<evidence type="ECO:0000313" key="4">
    <source>
        <dbReference type="Proteomes" id="UP001642483"/>
    </source>
</evidence>
<feature type="compositionally biased region" description="Basic and acidic residues" evidence="1">
    <location>
        <begin position="19"/>
        <end position="30"/>
    </location>
</feature>
<dbReference type="PANTHER" id="PTHR15239">
    <property type="entry name" value="NUCLEAR EXPORT MEDIATOR FACTOR NEMF"/>
    <property type="match status" value="1"/>
</dbReference>
<keyword evidence="4" id="KW-1185">Reference proteome</keyword>
<organism evidence="3 4">
    <name type="scientific">Clavelina lepadiformis</name>
    <name type="common">Light-bulb sea squirt</name>
    <name type="synonym">Ascidia lepadiformis</name>
    <dbReference type="NCBI Taxonomy" id="159417"/>
    <lineage>
        <taxon>Eukaryota</taxon>
        <taxon>Metazoa</taxon>
        <taxon>Chordata</taxon>
        <taxon>Tunicata</taxon>
        <taxon>Ascidiacea</taxon>
        <taxon>Aplousobranchia</taxon>
        <taxon>Clavelinidae</taxon>
        <taxon>Clavelina</taxon>
    </lineage>
</organism>
<evidence type="ECO:0000313" key="3">
    <source>
        <dbReference type="EMBL" id="CAK8671825.1"/>
    </source>
</evidence>
<feature type="region of interest" description="Disordered" evidence="1">
    <location>
        <begin position="1"/>
        <end position="125"/>
    </location>
</feature>